<sequence>MRKQCATSIYTTMKYLITVVGIVFAFAKAYSQGPPITADKPIMLGGGSFTMKTLTEIRNTERGTIVYTPVMLHYLPTNNILLALHIPYTSYNLSDVDGSGLADIKIMGKYQFYRKDGTGKTFRMVAKTLLTLPTGDEIDVMDISTGKYAGYYGVVAGLETLKYGISGEIGYNEMPNGTLDEFRAKLGFGLPLLKPQYPNKQLNLYFEYNSVWLHERDWYQLLYSQGVQYALKNITFDLAVQLPLVQEIDADRALNYSVFLGTRYTF</sequence>
<dbReference type="AlphaFoldDB" id="L7W6F9"/>
<dbReference type="eggNOG" id="ENOG502Z7IS">
    <property type="taxonomic scope" value="Bacteria"/>
</dbReference>
<evidence type="ECO:0000313" key="1">
    <source>
        <dbReference type="EMBL" id="AGC77265.1"/>
    </source>
</evidence>
<dbReference type="KEGG" id="ndo:DDD_2138"/>
<dbReference type="PATRIC" id="fig|592029.3.peg.2116"/>
<organism evidence="1 2">
    <name type="scientific">Nonlabens dokdonensis (strain DSM 17205 / KCTC 12402 / DSW-6)</name>
    <name type="common">Donghaeana dokdonensis</name>
    <dbReference type="NCBI Taxonomy" id="592029"/>
    <lineage>
        <taxon>Bacteria</taxon>
        <taxon>Pseudomonadati</taxon>
        <taxon>Bacteroidota</taxon>
        <taxon>Flavobacteriia</taxon>
        <taxon>Flavobacteriales</taxon>
        <taxon>Flavobacteriaceae</taxon>
        <taxon>Nonlabens</taxon>
    </lineage>
</organism>
<dbReference type="Proteomes" id="UP000011173">
    <property type="component" value="Chromosome"/>
</dbReference>
<gene>
    <name evidence="1" type="ordered locus">DDD_2138</name>
</gene>
<dbReference type="HOGENOM" id="CLU_1084750_0_0_10"/>
<name>L7W6F9_NONDD</name>
<dbReference type="STRING" id="592029.DDD_2138"/>
<accession>L7W6F9</accession>
<reference evidence="1 2" key="1">
    <citation type="journal article" date="2013" name="Genome Biol. Evol.">
        <title>Genomic makeup of the marine flavobacterium Nonlabens (Donghaeana) dokdonensis DSW-6 and identification of a novel class of rhodopsins.</title>
        <authorList>
            <person name="Kwon S.K."/>
            <person name="Kim B.K."/>
            <person name="Song J.Y."/>
            <person name="Kwak M.J."/>
            <person name="Lee C.H."/>
            <person name="Yoon J.H."/>
            <person name="Oh T.K."/>
            <person name="Kim J.F."/>
        </authorList>
    </citation>
    <scope>NUCLEOTIDE SEQUENCE [LARGE SCALE GENOMIC DNA]</scope>
    <source>
        <strain evidence="2">DSM 17205 / KCTC 12402 / DSW-6</strain>
    </source>
</reference>
<protein>
    <submittedName>
        <fullName evidence="1">Uncharacterized protein</fullName>
    </submittedName>
</protein>
<proteinExistence type="predicted"/>
<evidence type="ECO:0000313" key="2">
    <source>
        <dbReference type="Proteomes" id="UP000011173"/>
    </source>
</evidence>
<dbReference type="EMBL" id="CP001397">
    <property type="protein sequence ID" value="AGC77265.1"/>
    <property type="molecule type" value="Genomic_DNA"/>
</dbReference>